<protein>
    <recommendedName>
        <fullName evidence="4">Solute-binding protein family 5 domain-containing protein</fullName>
    </recommendedName>
</protein>
<sequence length="536" mass="61999">MIKKSEHIISFILIFILIFNIGCSNNLTLDEKSIFRYNEHSNISSLDPAFASTLRNIWPVNQLFNGLVQLDDSLNIRPDLAKKWTISQNGINYIFTIKKNITFHDSNIFGKDSTRNVNAYDFEYSFKRLMDPKLGSPGSWVLNNVEEFKAANDSIFTIKLKNPFAAFLGILSMKYCSVVPKEAVDFYGSKFGKNPIGTGPFKFKRWEENIKLVFRKNNKYYEKDENGTQLPYLEAISITLLPDKKSEFMEFAQGKIDFINSIDSSFKDQLLESNGNLKKEYSKSINLISGPYLNTEYIGFFLGNKNSLINSKKLRLAINYGFDRVKMMKFLRNNIGYPANNGFIPFGLNKDINTVGFSYNPNKAKKLIEEYKKESGNNKIELVLSTDANYIDIVEYIQRELLEIGVLIKINIMPPSSLRQAKSNGKLELFRASWIADYPDAENYLSLFNSKNKAPYGPNYTHFENSKYDDLFFKSYLEQSDDKRRIIYSELDKMIIKEAPIIPLYYDKIMRFSKKNVFGLKTNPINQLNLKRVYKK</sequence>
<evidence type="ECO:0000259" key="4">
    <source>
        <dbReference type="Pfam" id="PF00496"/>
    </source>
</evidence>
<dbReference type="GO" id="GO:0042597">
    <property type="term" value="C:periplasmic space"/>
    <property type="evidence" value="ECO:0007669"/>
    <property type="project" value="UniProtKB-ARBA"/>
</dbReference>
<dbReference type="CDD" id="cd00995">
    <property type="entry name" value="PBP2_NikA_DppA_OppA_like"/>
    <property type="match status" value="1"/>
</dbReference>
<evidence type="ECO:0000256" key="1">
    <source>
        <dbReference type="ARBA" id="ARBA00005695"/>
    </source>
</evidence>
<dbReference type="Pfam" id="PF00496">
    <property type="entry name" value="SBP_bac_5"/>
    <property type="match status" value="1"/>
</dbReference>
<feature type="domain" description="Solute-binding protein family 5" evidence="4">
    <location>
        <begin position="76"/>
        <end position="453"/>
    </location>
</feature>
<name>A0A381R0Z3_9ZZZZ</name>
<proteinExistence type="inferred from homology"/>
<dbReference type="InterPro" id="IPR000914">
    <property type="entry name" value="SBP_5_dom"/>
</dbReference>
<dbReference type="GO" id="GO:0043190">
    <property type="term" value="C:ATP-binding cassette (ABC) transporter complex"/>
    <property type="evidence" value="ECO:0007669"/>
    <property type="project" value="InterPro"/>
</dbReference>
<reference evidence="5" key="1">
    <citation type="submission" date="2018-05" db="EMBL/GenBank/DDBJ databases">
        <authorList>
            <person name="Lanie J.A."/>
            <person name="Ng W.-L."/>
            <person name="Kazmierczak K.M."/>
            <person name="Andrzejewski T.M."/>
            <person name="Davidsen T.M."/>
            <person name="Wayne K.J."/>
            <person name="Tettelin H."/>
            <person name="Glass J.I."/>
            <person name="Rusch D."/>
            <person name="Podicherti R."/>
            <person name="Tsui H.-C.T."/>
            <person name="Winkler M.E."/>
        </authorList>
    </citation>
    <scope>NUCLEOTIDE SEQUENCE</scope>
</reference>
<gene>
    <name evidence="5" type="ORF">METZ01_LOCUS37393</name>
</gene>
<accession>A0A381R0Z3</accession>
<dbReference type="EMBL" id="UINC01001595">
    <property type="protein sequence ID" value="SUZ84539.1"/>
    <property type="molecule type" value="Genomic_DNA"/>
</dbReference>
<dbReference type="GO" id="GO:1904680">
    <property type="term" value="F:peptide transmembrane transporter activity"/>
    <property type="evidence" value="ECO:0007669"/>
    <property type="project" value="TreeGrafter"/>
</dbReference>
<evidence type="ECO:0000313" key="5">
    <source>
        <dbReference type="EMBL" id="SUZ84539.1"/>
    </source>
</evidence>
<dbReference type="InterPro" id="IPR030678">
    <property type="entry name" value="Peptide/Ni-bd"/>
</dbReference>
<dbReference type="Gene3D" id="3.10.105.10">
    <property type="entry name" value="Dipeptide-binding Protein, Domain 3"/>
    <property type="match status" value="1"/>
</dbReference>
<dbReference type="SUPFAM" id="SSF53850">
    <property type="entry name" value="Periplasmic binding protein-like II"/>
    <property type="match status" value="1"/>
</dbReference>
<dbReference type="Gene3D" id="3.90.76.10">
    <property type="entry name" value="Dipeptide-binding Protein, Domain 1"/>
    <property type="match status" value="1"/>
</dbReference>
<dbReference type="InterPro" id="IPR039424">
    <property type="entry name" value="SBP_5"/>
</dbReference>
<organism evidence="5">
    <name type="scientific">marine metagenome</name>
    <dbReference type="NCBI Taxonomy" id="408172"/>
    <lineage>
        <taxon>unclassified sequences</taxon>
        <taxon>metagenomes</taxon>
        <taxon>ecological metagenomes</taxon>
    </lineage>
</organism>
<dbReference type="PANTHER" id="PTHR30290:SF9">
    <property type="entry name" value="OLIGOPEPTIDE-BINDING PROTEIN APPA"/>
    <property type="match status" value="1"/>
</dbReference>
<dbReference type="PIRSF" id="PIRSF002741">
    <property type="entry name" value="MppA"/>
    <property type="match status" value="1"/>
</dbReference>
<keyword evidence="3" id="KW-0732">Signal</keyword>
<evidence type="ECO:0000256" key="2">
    <source>
        <dbReference type="ARBA" id="ARBA00022448"/>
    </source>
</evidence>
<dbReference type="GO" id="GO:0015833">
    <property type="term" value="P:peptide transport"/>
    <property type="evidence" value="ECO:0007669"/>
    <property type="project" value="TreeGrafter"/>
</dbReference>
<dbReference type="PANTHER" id="PTHR30290">
    <property type="entry name" value="PERIPLASMIC BINDING COMPONENT OF ABC TRANSPORTER"/>
    <property type="match status" value="1"/>
</dbReference>
<keyword evidence="2" id="KW-0813">Transport</keyword>
<dbReference type="Gene3D" id="3.40.190.10">
    <property type="entry name" value="Periplasmic binding protein-like II"/>
    <property type="match status" value="1"/>
</dbReference>
<comment type="similarity">
    <text evidence="1">Belongs to the bacterial solute-binding protein 5 family.</text>
</comment>
<evidence type="ECO:0000256" key="3">
    <source>
        <dbReference type="ARBA" id="ARBA00022729"/>
    </source>
</evidence>
<dbReference type="AlphaFoldDB" id="A0A381R0Z3"/>